<dbReference type="AlphaFoldDB" id="A0A0A1MRD7"/>
<evidence type="ECO:0000313" key="4">
    <source>
        <dbReference type="Proteomes" id="UP000040453"/>
    </source>
</evidence>
<dbReference type="Proteomes" id="UP000040453">
    <property type="component" value="Unassembled WGS sequence"/>
</dbReference>
<dbReference type="SUPFAM" id="SSF58104">
    <property type="entry name" value="Methyl-accepting chemotaxis protein (MCP) signaling domain"/>
    <property type="match status" value="1"/>
</dbReference>
<dbReference type="RefSeq" id="WP_042531828.1">
    <property type="nucleotide sequence ID" value="NZ_CAXOIH010000015.1"/>
</dbReference>
<keyword evidence="4" id="KW-1185">Reference proteome</keyword>
<feature type="region of interest" description="Disordered" evidence="1">
    <location>
        <begin position="575"/>
        <end position="597"/>
    </location>
</feature>
<dbReference type="InterPro" id="IPR023908">
    <property type="entry name" value="xxxLxxG_rpt"/>
</dbReference>
<dbReference type="NCBIfam" id="TIGR03057">
    <property type="entry name" value="xxxLxxG_by_4"/>
    <property type="match status" value="1"/>
</dbReference>
<organism evidence="3 4">
    <name type="scientific">Oceanobacillus oncorhynchi</name>
    <dbReference type="NCBI Taxonomy" id="545501"/>
    <lineage>
        <taxon>Bacteria</taxon>
        <taxon>Bacillati</taxon>
        <taxon>Bacillota</taxon>
        <taxon>Bacilli</taxon>
        <taxon>Bacillales</taxon>
        <taxon>Bacillaceae</taxon>
        <taxon>Oceanobacillus</taxon>
    </lineage>
</organism>
<feature type="compositionally biased region" description="Acidic residues" evidence="1">
    <location>
        <begin position="579"/>
        <end position="595"/>
    </location>
</feature>
<dbReference type="Gene3D" id="1.10.287.950">
    <property type="entry name" value="Methyl-accepting chemotaxis protein"/>
    <property type="match status" value="2"/>
</dbReference>
<evidence type="ECO:0000313" key="3">
    <source>
        <dbReference type="EMBL" id="CEI82182.1"/>
    </source>
</evidence>
<evidence type="ECO:0000256" key="1">
    <source>
        <dbReference type="SAM" id="MobiDB-lite"/>
    </source>
</evidence>
<dbReference type="OrthoDB" id="9815841at2"/>
<proteinExistence type="predicted"/>
<feature type="signal peptide" evidence="2">
    <location>
        <begin position="1"/>
        <end position="25"/>
    </location>
</feature>
<accession>A0A0A1MRD7</accession>
<name>A0A0A1MRD7_9BACI</name>
<protein>
    <submittedName>
        <fullName evidence="3">Chromosome partition protein Smc</fullName>
    </submittedName>
</protein>
<evidence type="ECO:0000256" key="2">
    <source>
        <dbReference type="SAM" id="SignalP"/>
    </source>
</evidence>
<dbReference type="EMBL" id="CDGG01000001">
    <property type="protein sequence ID" value="CEI82182.1"/>
    <property type="molecule type" value="Genomic_DNA"/>
</dbReference>
<sequence length="604" mass="65761">MRTTIKWIWLALALFFIPFMNTALAEGASEDSASEGDAEIEEKNEVIYANLEAGGALENIYVVNAFELNKSGVIEDFGNYESIKNLTDTSEIEQDGDTIRMDAASDTFYYQGDLSKELPWKFTISYYLDGEEVDPQTVIGESGQVEIEIKVEENAETETAFFDNYMLQISQALNTDYFYNIEAEDATIANAGKNRQVAFTVMPGEEETLTIQADTDQFELEGMEISGLPSSVSVDGPDTDALTEEFQSLTDAIGEINQGVGELGDGISGLSGGLSELENGSSEFQNGLNELNNSSGELTGASEEINNAFQTVQEEVGQITGIDGIEQLSGMTEAASDMAAGMEALADELDSLSTGYGDAKEALQTAMEGIPEATLTEEDFQALYDSEAVDPAVVDELVGTYEAAQGALAVYYESVESFDAVEPALSEFQTSASDIASNIRTFSDELEQSVGQIDIDEGLDEFITSVDTMAENYNQFHEGLVSYTNGVNELSTSYADIHNGISESASGSNELANGADELQDGTSELYDATESIPDEMQEEIDEMISQYDKSDFDPVSFVSGENDEITNSVQFVIQTDSIQPEEDTEETEEEEENEGFWDRLLNLF</sequence>
<feature type="chain" id="PRO_5001976514" evidence="2">
    <location>
        <begin position="26"/>
        <end position="604"/>
    </location>
</feature>
<dbReference type="STRING" id="545501.BN997_02041"/>
<gene>
    <name evidence="3" type="primary">smc_1</name>
    <name evidence="3" type="ORF">BN997_02041</name>
</gene>
<reference evidence="3 4" key="1">
    <citation type="submission" date="2014-11" db="EMBL/GenBank/DDBJ databases">
        <authorList>
            <person name="Urmite Genomes Urmite Genomes"/>
        </authorList>
    </citation>
    <scope>NUCLEOTIDE SEQUENCE [LARGE SCALE GENOMIC DNA]</scope>
    <source>
        <strain evidence="3 4">Oc5</strain>
    </source>
</reference>
<keyword evidence="2" id="KW-0732">Signal</keyword>